<accession>A0A9P7YK38</accession>
<reference evidence="1" key="1">
    <citation type="journal article" date="2021" name="IMA Fungus">
        <title>Genomic characterization of three marine fungi, including Emericellopsis atlantica sp. nov. with signatures of a generalist lifestyle and marine biomass degradation.</title>
        <authorList>
            <person name="Hagestad O.C."/>
            <person name="Hou L."/>
            <person name="Andersen J.H."/>
            <person name="Hansen E.H."/>
            <person name="Altermark B."/>
            <person name="Li C."/>
            <person name="Kuhnert E."/>
            <person name="Cox R.J."/>
            <person name="Crous P.W."/>
            <person name="Spatafora J.W."/>
            <person name="Lail K."/>
            <person name="Amirebrahimi M."/>
            <person name="Lipzen A."/>
            <person name="Pangilinan J."/>
            <person name="Andreopoulos W."/>
            <person name="Hayes R.D."/>
            <person name="Ng V."/>
            <person name="Grigoriev I.V."/>
            <person name="Jackson S.A."/>
            <person name="Sutton T.D.S."/>
            <person name="Dobson A.D.W."/>
            <person name="Rama T."/>
        </authorList>
    </citation>
    <scope>NUCLEOTIDE SEQUENCE</scope>
    <source>
        <strain evidence="1">TRa018bII</strain>
    </source>
</reference>
<comment type="caution">
    <text evidence="1">The sequence shown here is derived from an EMBL/GenBank/DDBJ whole genome shotgun (WGS) entry which is preliminary data.</text>
</comment>
<dbReference type="OrthoDB" id="9975758at2759"/>
<proteinExistence type="predicted"/>
<gene>
    <name evidence="1" type="ORF">BJ875DRAFT_11748</name>
</gene>
<evidence type="ECO:0000313" key="1">
    <source>
        <dbReference type="EMBL" id="KAG9234483.1"/>
    </source>
</evidence>
<name>A0A9P7YK38_9HELO</name>
<dbReference type="AlphaFoldDB" id="A0A9P7YK38"/>
<evidence type="ECO:0000313" key="2">
    <source>
        <dbReference type="Proteomes" id="UP000824998"/>
    </source>
</evidence>
<keyword evidence="2" id="KW-1185">Reference proteome</keyword>
<dbReference type="EMBL" id="MU251462">
    <property type="protein sequence ID" value="KAG9234483.1"/>
    <property type="molecule type" value="Genomic_DNA"/>
</dbReference>
<protein>
    <submittedName>
        <fullName evidence="1">Uncharacterized protein</fullName>
    </submittedName>
</protein>
<dbReference type="Proteomes" id="UP000824998">
    <property type="component" value="Unassembled WGS sequence"/>
</dbReference>
<sequence length="207" mass="23481">MTDPQTPMTSSEILIRPPLRLLKTPNPIIPPPLSWLERTWTVTHSTLPIWRKAKNVRITYAILPRATSASDAGDCLDDEVAYDEIDGKPEGFFEKALGMRRIRGVDYPDGEGKWHWKGRGWLKVAGGSRWEVLGWGECEGERWVVTWFEKSLFTPAGVDVYCDRTEGISEGLYRKIVERIREVGGREGCGEMGKLVEGEGMFRIKID</sequence>
<organism evidence="1 2">
    <name type="scientific">Amylocarpus encephaloides</name>
    <dbReference type="NCBI Taxonomy" id="45428"/>
    <lineage>
        <taxon>Eukaryota</taxon>
        <taxon>Fungi</taxon>
        <taxon>Dikarya</taxon>
        <taxon>Ascomycota</taxon>
        <taxon>Pezizomycotina</taxon>
        <taxon>Leotiomycetes</taxon>
        <taxon>Helotiales</taxon>
        <taxon>Helotiales incertae sedis</taxon>
        <taxon>Amylocarpus</taxon>
    </lineage>
</organism>